<feature type="region of interest" description="Disordered" evidence="2">
    <location>
        <begin position="50"/>
        <end position="72"/>
    </location>
</feature>
<gene>
    <name evidence="4" type="primary">KHDRBS2</name>
</gene>
<dbReference type="AlphaFoldDB" id="T2MB70"/>
<sequence length="357" mass="39446">LKSTIAGVKLKMSDTYLQELLEEKDVLNPDTHPHSIRLLEDEVLRVTGKTAESSGYISTQDEAEPSNNRKPRYKSYTGAVVNEEVVKLTEKVVVPVKEYPKFNFVGKLLGPRGNTLKRLQQATQTRMSVLGRGSTRDKAKEEELRNSGESKYDHLKEPLHVLIEVEGPKSEAHARLAAALAEIKKYMVPENDEIREEQMREMALLSNINPDAATAVMSGGRGRGFASAPIVRVGIPPPGAIILNGSHSLGFRGGRVSRVITRGGRRSLSIPRHASTAPDRYAYDAYDTTYDASYEGYPDSGEAVYYEYSDEYLPTGSTPHGNKRPAVGASASFLTKKYRSAEGYGDVMYPKQDSEPY</sequence>
<dbReference type="CDD" id="cd22384">
    <property type="entry name" value="KH-I_KHDRBS"/>
    <property type="match status" value="1"/>
</dbReference>
<evidence type="ECO:0000256" key="2">
    <source>
        <dbReference type="SAM" id="MobiDB-lite"/>
    </source>
</evidence>
<evidence type="ECO:0000256" key="1">
    <source>
        <dbReference type="ARBA" id="ARBA00022884"/>
    </source>
</evidence>
<dbReference type="InterPro" id="IPR055256">
    <property type="entry name" value="KH_1_KHDC4/BBP-like"/>
</dbReference>
<feature type="compositionally biased region" description="Polar residues" evidence="2">
    <location>
        <begin position="50"/>
        <end position="68"/>
    </location>
</feature>
<feature type="region of interest" description="Disordered" evidence="2">
    <location>
        <begin position="129"/>
        <end position="149"/>
    </location>
</feature>
<keyword evidence="1" id="KW-0694">RNA-binding</keyword>
<feature type="non-terminal residue" evidence="4">
    <location>
        <position position="1"/>
    </location>
</feature>
<dbReference type="EMBL" id="HAAD01003316">
    <property type="protein sequence ID" value="CDG69548.1"/>
    <property type="molecule type" value="mRNA"/>
</dbReference>
<accession>T2MB70</accession>
<dbReference type="GO" id="GO:0005634">
    <property type="term" value="C:nucleus"/>
    <property type="evidence" value="ECO:0007669"/>
    <property type="project" value="TreeGrafter"/>
</dbReference>
<dbReference type="OrthoDB" id="6777263at2759"/>
<dbReference type="PANTHER" id="PTHR11208">
    <property type="entry name" value="RNA-BINDING PROTEIN RELATED"/>
    <property type="match status" value="1"/>
</dbReference>
<protein>
    <submittedName>
        <fullName evidence="4">KH domain-containing, RNA-binding,signal transduction-associated protein 2</fullName>
    </submittedName>
</protein>
<feature type="compositionally biased region" description="Basic and acidic residues" evidence="2">
    <location>
        <begin position="134"/>
        <end position="149"/>
    </location>
</feature>
<evidence type="ECO:0000259" key="3">
    <source>
        <dbReference type="SMART" id="SM00322"/>
    </source>
</evidence>
<evidence type="ECO:0000313" key="4">
    <source>
        <dbReference type="EMBL" id="CDG69548.1"/>
    </source>
</evidence>
<dbReference type="Pfam" id="PF22675">
    <property type="entry name" value="KH-I_KHDC4-BBP"/>
    <property type="match status" value="1"/>
</dbReference>
<dbReference type="GO" id="GO:0000381">
    <property type="term" value="P:regulation of alternative mRNA splicing, via spliceosome"/>
    <property type="evidence" value="ECO:0007669"/>
    <property type="project" value="TreeGrafter"/>
</dbReference>
<name>T2MB70_HYDVU</name>
<dbReference type="InterPro" id="IPR004087">
    <property type="entry name" value="KH_dom"/>
</dbReference>
<dbReference type="PANTHER" id="PTHR11208:SF42">
    <property type="entry name" value="QUAKING RELATED 54B, ISOFORM E"/>
    <property type="match status" value="1"/>
</dbReference>
<dbReference type="SMART" id="SM00322">
    <property type="entry name" value="KH"/>
    <property type="match status" value="1"/>
</dbReference>
<dbReference type="InterPro" id="IPR045071">
    <property type="entry name" value="BBP-like"/>
</dbReference>
<organism evidence="4">
    <name type="scientific">Hydra vulgaris</name>
    <name type="common">Hydra</name>
    <name type="synonym">Hydra attenuata</name>
    <dbReference type="NCBI Taxonomy" id="6087"/>
    <lineage>
        <taxon>Eukaryota</taxon>
        <taxon>Metazoa</taxon>
        <taxon>Cnidaria</taxon>
        <taxon>Hydrozoa</taxon>
        <taxon>Hydroidolina</taxon>
        <taxon>Anthoathecata</taxon>
        <taxon>Aplanulata</taxon>
        <taxon>Hydridae</taxon>
        <taxon>Hydra</taxon>
    </lineage>
</organism>
<dbReference type="GO" id="GO:0003729">
    <property type="term" value="F:mRNA binding"/>
    <property type="evidence" value="ECO:0007669"/>
    <property type="project" value="TreeGrafter"/>
</dbReference>
<dbReference type="Gene3D" id="3.30.1370.10">
    <property type="entry name" value="K Homology domain, type 1"/>
    <property type="match status" value="1"/>
</dbReference>
<feature type="domain" description="K Homology" evidence="3">
    <location>
        <begin position="86"/>
        <end position="184"/>
    </location>
</feature>
<dbReference type="InterPro" id="IPR036612">
    <property type="entry name" value="KH_dom_type_1_sf"/>
</dbReference>
<proteinExistence type="evidence at transcript level"/>
<reference evidence="4" key="1">
    <citation type="journal article" date="2013" name="Genome Biol. Evol.">
        <title>Punctuated emergences of genetic and phenotypic innovations in eumetazoan, bilaterian, euteleostome, and hominidae ancestors.</title>
        <authorList>
            <person name="Wenger Y."/>
            <person name="Galliot B."/>
        </authorList>
    </citation>
    <scope>NUCLEOTIDE SEQUENCE</scope>
    <source>
        <tissue evidence="4">Whole animals</tissue>
    </source>
</reference>
<dbReference type="SUPFAM" id="SSF54791">
    <property type="entry name" value="Eukaryotic type KH-domain (KH-domain type I)"/>
    <property type="match status" value="1"/>
</dbReference>